<gene>
    <name evidence="34" type="primary">proc</name>
</gene>
<evidence type="ECO:0000256" key="9">
    <source>
        <dbReference type="ARBA" id="ARBA00022696"/>
    </source>
</evidence>
<dbReference type="CTD" id="5624"/>
<keyword evidence="13 29" id="KW-0720">Serine protease</keyword>
<evidence type="ECO:0000259" key="31">
    <source>
        <dbReference type="PROSITE" id="PS50026"/>
    </source>
</evidence>
<evidence type="ECO:0000256" key="4">
    <source>
        <dbReference type="ARBA" id="ARBA00022479"/>
    </source>
</evidence>
<dbReference type="FunFam" id="2.40.10.10:FF:000015">
    <property type="entry name" value="Atrial natriuretic peptide-converting enzyme"/>
    <property type="match status" value="1"/>
</dbReference>
<dbReference type="PROSITE" id="PS00134">
    <property type="entry name" value="TRYPSIN_HIS"/>
    <property type="match status" value="1"/>
</dbReference>
<dbReference type="InterPro" id="IPR017857">
    <property type="entry name" value="Coagulation_fac-like_Gla_dom"/>
</dbReference>
<feature type="active site" description="Charge relay system" evidence="27">
    <location>
        <position position="274"/>
    </location>
</feature>
<reference evidence="35" key="1">
    <citation type="journal article" date="2006" name="Science">
        <title>Ancient noncoding elements conserved in the human genome.</title>
        <authorList>
            <person name="Venkatesh B."/>
            <person name="Kirkness E.F."/>
            <person name="Loh Y.H."/>
            <person name="Halpern A.L."/>
            <person name="Lee A.P."/>
            <person name="Johnson J."/>
            <person name="Dandona N."/>
            <person name="Viswanathan L.D."/>
            <person name="Tay A."/>
            <person name="Venter J.C."/>
            <person name="Strausberg R.L."/>
            <person name="Brenner S."/>
        </authorList>
    </citation>
    <scope>NUCLEOTIDE SEQUENCE [LARGE SCALE GENOMIC DNA]</scope>
</reference>
<comment type="catalytic activity">
    <reaction evidence="20">
        <text>Degradation of blood coagulation factors Va and VIIIa.</text>
        <dbReference type="EC" id="3.4.21.69"/>
    </reaction>
</comment>
<feature type="signal peptide" evidence="30">
    <location>
        <begin position="1"/>
        <end position="15"/>
    </location>
</feature>
<dbReference type="GeneID" id="103186701"/>
<dbReference type="PANTHER" id="PTHR24278:SF0">
    <property type="entry name" value="VITAMIN K-DEPENDENT PROTEIN C"/>
    <property type="match status" value="1"/>
</dbReference>
<dbReference type="InterPro" id="IPR000294">
    <property type="entry name" value="GLA_domain"/>
</dbReference>
<evidence type="ECO:0000256" key="12">
    <source>
        <dbReference type="ARBA" id="ARBA00022824"/>
    </source>
</evidence>
<keyword evidence="14" id="KW-0106">Calcium</keyword>
<dbReference type="SMART" id="SM00020">
    <property type="entry name" value="Tryp_SPc"/>
    <property type="match status" value="1"/>
</dbReference>
<dbReference type="InterPro" id="IPR043504">
    <property type="entry name" value="Peptidase_S1_PA_chymotrypsin"/>
</dbReference>
<dbReference type="PRINTS" id="PR00722">
    <property type="entry name" value="CHYMOTRYPSIN"/>
</dbReference>
<evidence type="ECO:0000256" key="24">
    <source>
        <dbReference type="ARBA" id="ARBA00041306"/>
    </source>
</evidence>
<keyword evidence="17" id="KW-0865">Zymogen</keyword>
<evidence type="ECO:0000256" key="29">
    <source>
        <dbReference type="RuleBase" id="RU363034"/>
    </source>
</evidence>
<comment type="function">
    <text evidence="21">Protein C is a vitamin K-dependent serine protease that regulates blood coagulation by inactivating factors Va and VIIIa in the presence of calcium ions and phospholipids. Exerts a protective effect on the endothelial cell barrier function.</text>
</comment>
<dbReference type="FunFam" id="4.10.740.10:FF:000001">
    <property type="entry name" value="vitamin K-dependent protein S"/>
    <property type="match status" value="1"/>
</dbReference>
<dbReference type="InterPro" id="IPR035972">
    <property type="entry name" value="GLA-like_dom_SF"/>
</dbReference>
<dbReference type="CDD" id="cd00190">
    <property type="entry name" value="Tryp_SPc"/>
    <property type="match status" value="1"/>
</dbReference>
<dbReference type="InterPro" id="IPR033116">
    <property type="entry name" value="TRYPSIN_SER"/>
</dbReference>
<dbReference type="GeneTree" id="ENSGT00940000154474"/>
<dbReference type="STRING" id="7868.ENSCMIP00000023771"/>
<evidence type="ECO:0000313" key="35">
    <source>
        <dbReference type="Proteomes" id="UP000314986"/>
    </source>
</evidence>
<dbReference type="GO" id="GO:0005615">
    <property type="term" value="C:extracellular space"/>
    <property type="evidence" value="ECO:0007669"/>
    <property type="project" value="TreeGrafter"/>
</dbReference>
<dbReference type="CDD" id="cd00054">
    <property type="entry name" value="EGF_CA"/>
    <property type="match status" value="1"/>
</dbReference>
<dbReference type="SUPFAM" id="SSF50494">
    <property type="entry name" value="Trypsin-like serine proteases"/>
    <property type="match status" value="1"/>
</dbReference>
<dbReference type="Gene3D" id="2.40.10.10">
    <property type="entry name" value="Trypsin-like serine proteases"/>
    <property type="match status" value="2"/>
</dbReference>
<dbReference type="EC" id="3.4.21.69" evidence="22"/>
<keyword evidence="11 29" id="KW-0378">Hydrolase</keyword>
<reference evidence="35" key="2">
    <citation type="journal article" date="2007" name="PLoS Biol.">
        <title>Survey sequencing and comparative analysis of the elephant shark (Callorhinchus milii) genome.</title>
        <authorList>
            <person name="Venkatesh B."/>
            <person name="Kirkness E.F."/>
            <person name="Loh Y.H."/>
            <person name="Halpern A.L."/>
            <person name="Lee A.P."/>
            <person name="Johnson J."/>
            <person name="Dandona N."/>
            <person name="Viswanathan L.D."/>
            <person name="Tay A."/>
            <person name="Venter J.C."/>
            <person name="Strausberg R.L."/>
            <person name="Brenner S."/>
        </authorList>
    </citation>
    <scope>NUCLEOTIDE SEQUENCE [LARGE SCALE GENOMIC DNA]</scope>
</reference>
<dbReference type="GO" id="GO:0005509">
    <property type="term" value="F:calcium ion binding"/>
    <property type="evidence" value="ECO:0007669"/>
    <property type="project" value="InterPro"/>
</dbReference>
<evidence type="ECO:0000256" key="23">
    <source>
        <dbReference type="ARBA" id="ARBA00040219"/>
    </source>
</evidence>
<feature type="chain" id="PRO_5021226520" description="Vitamin K-dependent protein C" evidence="30">
    <location>
        <begin position="16"/>
        <end position="422"/>
    </location>
</feature>
<keyword evidence="7 29" id="KW-0645">Protease</keyword>
<dbReference type="PROSITE" id="PS50026">
    <property type="entry name" value="EGF_3"/>
    <property type="match status" value="1"/>
</dbReference>
<keyword evidence="12" id="KW-0256">Endoplasmic reticulum</keyword>
<dbReference type="PROSITE" id="PS00022">
    <property type="entry name" value="EGF_1"/>
    <property type="match status" value="1"/>
</dbReference>
<reference evidence="35" key="3">
    <citation type="journal article" date="2014" name="Nature">
        <title>Elephant shark genome provides unique insights into gnathostome evolution.</title>
        <authorList>
            <consortium name="International Elephant Shark Genome Sequencing Consortium"/>
            <person name="Venkatesh B."/>
            <person name="Lee A.P."/>
            <person name="Ravi V."/>
            <person name="Maurya A.K."/>
            <person name="Lian M.M."/>
            <person name="Swann J.B."/>
            <person name="Ohta Y."/>
            <person name="Flajnik M.F."/>
            <person name="Sutoh Y."/>
            <person name="Kasahara M."/>
            <person name="Hoon S."/>
            <person name="Gangu V."/>
            <person name="Roy S.W."/>
            <person name="Irimia M."/>
            <person name="Korzh V."/>
            <person name="Kondrychyn I."/>
            <person name="Lim Z.W."/>
            <person name="Tay B.H."/>
            <person name="Tohari S."/>
            <person name="Kong K.W."/>
            <person name="Ho S."/>
            <person name="Lorente-Galdos B."/>
            <person name="Quilez J."/>
            <person name="Marques-Bonet T."/>
            <person name="Raney B.J."/>
            <person name="Ingham P.W."/>
            <person name="Tay A."/>
            <person name="Hillier L.W."/>
            <person name="Minx P."/>
            <person name="Boehm T."/>
            <person name="Wilson R.K."/>
            <person name="Brenner S."/>
            <person name="Warren W.C."/>
        </authorList>
    </citation>
    <scope>NUCLEOTIDE SEQUENCE [LARGE SCALE GENOMIC DNA]</scope>
</reference>
<evidence type="ECO:0000256" key="21">
    <source>
        <dbReference type="ARBA" id="ARBA00037553"/>
    </source>
</evidence>
<dbReference type="AlphaFoldDB" id="A0A4W3I8G0"/>
<evidence type="ECO:0000256" key="30">
    <source>
        <dbReference type="SAM" id="SignalP"/>
    </source>
</evidence>
<dbReference type="GO" id="GO:0005783">
    <property type="term" value="C:endoplasmic reticulum"/>
    <property type="evidence" value="ECO:0007669"/>
    <property type="project" value="UniProtKB-SubCell"/>
</dbReference>
<evidence type="ECO:0000256" key="18">
    <source>
        <dbReference type="ARBA" id="ARBA00023157"/>
    </source>
</evidence>
<dbReference type="PANTHER" id="PTHR24278">
    <property type="entry name" value="COAGULATION FACTOR"/>
    <property type="match status" value="1"/>
</dbReference>
<dbReference type="InterPro" id="IPR012224">
    <property type="entry name" value="Pept_S1A_FX"/>
</dbReference>
<dbReference type="InterPro" id="IPR001254">
    <property type="entry name" value="Trypsin_dom"/>
</dbReference>
<keyword evidence="18 28" id="KW-1015">Disulfide bond</keyword>
<dbReference type="PROSITE" id="PS00010">
    <property type="entry name" value="ASX_HYDROXYL"/>
    <property type="match status" value="1"/>
</dbReference>
<protein>
    <recommendedName>
        <fullName evidence="23">Vitamin K-dependent protein C</fullName>
        <ecNumber evidence="22">3.4.21.69</ecNumber>
    </recommendedName>
    <alternativeName>
        <fullName evidence="26">Anticoagulant protein C</fullName>
    </alternativeName>
    <alternativeName>
        <fullName evidence="24">Autoprothrombin IIA</fullName>
    </alternativeName>
    <alternativeName>
        <fullName evidence="25">Blood coagulation factor XIV</fullName>
    </alternativeName>
</protein>
<evidence type="ECO:0000259" key="32">
    <source>
        <dbReference type="PROSITE" id="PS50240"/>
    </source>
</evidence>
<dbReference type="InterPro" id="IPR009003">
    <property type="entry name" value="Peptidase_S1_PA"/>
</dbReference>
<evidence type="ECO:0000256" key="27">
    <source>
        <dbReference type="PIRSR" id="PIRSR001143-1"/>
    </source>
</evidence>
<dbReference type="PROSITE" id="PS00011">
    <property type="entry name" value="GLA_1"/>
    <property type="match status" value="1"/>
</dbReference>
<proteinExistence type="predicted"/>
<evidence type="ECO:0000256" key="25">
    <source>
        <dbReference type="ARBA" id="ARBA00042403"/>
    </source>
</evidence>
<evidence type="ECO:0000256" key="10">
    <source>
        <dbReference type="ARBA" id="ARBA00022737"/>
    </source>
</evidence>
<keyword evidence="9" id="KW-0356">Hemostasis</keyword>
<evidence type="ECO:0000256" key="7">
    <source>
        <dbReference type="ARBA" id="ARBA00022670"/>
    </source>
</evidence>
<dbReference type="InterPro" id="IPR050442">
    <property type="entry name" value="Peptidase_S1_coag_factors"/>
</dbReference>
<keyword evidence="16" id="KW-0094">Blood coagulation</keyword>
<dbReference type="SMART" id="SM00179">
    <property type="entry name" value="EGF_CA"/>
    <property type="match status" value="1"/>
</dbReference>
<keyword evidence="30" id="KW-0732">Signal</keyword>
<sequence length="422" mass="47180">MLFSLSCSLLLLVSCYIVSNTSVFLSMKDASEILRKRRPRSIFEELKPGNMERECVEEECNFEEAREIFKDESATLKFWNKYIDGDQCEPQPCANDGTCLDLIGGFQCFCPEERDGSRCQYELVATNCSTEYGYCEHFCHEISDINRRKCSCAKGYNLSDNGFACNPTGNYSCGRHKLASINDVVRLTGGKVIKKGSSPWQVMLMNARGFFKCGGVLIHRFWVVTAAHCVHEGGRFRVRLGEYNRTIAEGTEDTIRVKTVHIHPNFTLKTLDSDIALLNLEEAAIFSNYIIPVCLPTKEMAERVLLIPGKMVLVTGWGAVDENDHTIRPSTLLFININLVSYENCVEVLPGKITENMICAGAPGTRRDACSGDSGGPMVTVHSGTWFLIGLVSWGEGCGHHKSFGVYTNVVRYLEWIDSFLT</sequence>
<evidence type="ECO:0000256" key="20">
    <source>
        <dbReference type="ARBA" id="ARBA00036045"/>
    </source>
</evidence>
<dbReference type="InterPro" id="IPR001314">
    <property type="entry name" value="Peptidase_S1A"/>
</dbReference>
<dbReference type="PROSITE" id="PS01187">
    <property type="entry name" value="EGF_CA"/>
    <property type="match status" value="1"/>
</dbReference>
<evidence type="ECO:0000256" key="3">
    <source>
        <dbReference type="ARBA" id="ARBA00004613"/>
    </source>
</evidence>
<feature type="active site" description="Charge relay system" evidence="27">
    <location>
        <position position="228"/>
    </location>
</feature>
<evidence type="ECO:0000256" key="22">
    <source>
        <dbReference type="ARBA" id="ARBA00038995"/>
    </source>
</evidence>
<comment type="subcellular location">
    <subcellularLocation>
        <location evidence="1">Endoplasmic reticulum</location>
    </subcellularLocation>
    <subcellularLocation>
        <location evidence="2">Golgi apparatus</location>
    </subcellularLocation>
    <subcellularLocation>
        <location evidence="3">Secreted</location>
    </subcellularLocation>
</comment>
<dbReference type="OrthoDB" id="9028152at2759"/>
<dbReference type="InterPro" id="IPR018097">
    <property type="entry name" value="EGF_Ca-bd_CS"/>
</dbReference>
<dbReference type="Pfam" id="PF00594">
    <property type="entry name" value="Gla"/>
    <property type="match status" value="1"/>
</dbReference>
<evidence type="ECO:0000313" key="34">
    <source>
        <dbReference type="Ensembl" id="ENSCMIP00000023771.1"/>
    </source>
</evidence>
<dbReference type="InterPro" id="IPR001881">
    <property type="entry name" value="EGF-like_Ca-bd_dom"/>
</dbReference>
<keyword evidence="15" id="KW-0333">Golgi apparatus</keyword>
<evidence type="ECO:0000256" key="16">
    <source>
        <dbReference type="ARBA" id="ARBA00023084"/>
    </source>
</evidence>
<evidence type="ECO:0000256" key="2">
    <source>
        <dbReference type="ARBA" id="ARBA00004555"/>
    </source>
</evidence>
<keyword evidence="10" id="KW-0677">Repeat</keyword>
<keyword evidence="35" id="KW-1185">Reference proteome</keyword>
<keyword evidence="8" id="KW-0165">Cleavage on pair of basic residues</keyword>
<dbReference type="PROSITE" id="PS50240">
    <property type="entry name" value="TRYPSIN_DOM"/>
    <property type="match status" value="1"/>
</dbReference>
<name>A0A4W3I8G0_CALMI</name>
<evidence type="ECO:0000256" key="15">
    <source>
        <dbReference type="ARBA" id="ARBA00023034"/>
    </source>
</evidence>
<evidence type="ECO:0000256" key="14">
    <source>
        <dbReference type="ARBA" id="ARBA00022837"/>
    </source>
</evidence>
<evidence type="ECO:0000256" key="19">
    <source>
        <dbReference type="ARBA" id="ARBA00023180"/>
    </source>
</evidence>
<dbReference type="SUPFAM" id="SSF57630">
    <property type="entry name" value="GLA-domain"/>
    <property type="match status" value="1"/>
</dbReference>
<dbReference type="SUPFAM" id="SSF57196">
    <property type="entry name" value="EGF/Laminin"/>
    <property type="match status" value="1"/>
</dbReference>
<dbReference type="Ensembl" id="ENSCMIT00000024173.1">
    <property type="protein sequence ID" value="ENSCMIP00000023771.1"/>
    <property type="gene ID" value="ENSCMIG00000010574.1"/>
</dbReference>
<dbReference type="InterPro" id="IPR000742">
    <property type="entry name" value="EGF"/>
</dbReference>
<dbReference type="FunFam" id="2.10.25.10:FF:000143">
    <property type="entry name" value="Protein crumbs 1"/>
    <property type="match status" value="1"/>
</dbReference>
<dbReference type="OMA" id="VAPHNEC"/>
<organism evidence="34 35">
    <name type="scientific">Callorhinchus milii</name>
    <name type="common">Ghost shark</name>
    <dbReference type="NCBI Taxonomy" id="7868"/>
    <lineage>
        <taxon>Eukaryota</taxon>
        <taxon>Metazoa</taxon>
        <taxon>Chordata</taxon>
        <taxon>Craniata</taxon>
        <taxon>Vertebrata</taxon>
        <taxon>Chondrichthyes</taxon>
        <taxon>Holocephali</taxon>
        <taxon>Chimaeriformes</taxon>
        <taxon>Callorhinchidae</taxon>
        <taxon>Callorhinchus</taxon>
    </lineage>
</organism>
<dbReference type="Proteomes" id="UP000314986">
    <property type="component" value="Unassembled WGS sequence"/>
</dbReference>
<dbReference type="PROSITE" id="PS00135">
    <property type="entry name" value="TRYPSIN_SER"/>
    <property type="match status" value="1"/>
</dbReference>
<evidence type="ECO:0000256" key="8">
    <source>
        <dbReference type="ARBA" id="ARBA00022685"/>
    </source>
</evidence>
<keyword evidence="5" id="KW-0964">Secreted</keyword>
<feature type="disulfide bond" evidence="28">
    <location>
        <begin position="110"/>
        <end position="119"/>
    </location>
</feature>
<feature type="domain" description="EGF-like" evidence="31">
    <location>
        <begin position="84"/>
        <end position="120"/>
    </location>
</feature>
<dbReference type="PRINTS" id="PR00001">
    <property type="entry name" value="GLABLOOD"/>
</dbReference>
<dbReference type="GO" id="GO:0007596">
    <property type="term" value="P:blood coagulation"/>
    <property type="evidence" value="ECO:0007669"/>
    <property type="project" value="UniProtKB-KW"/>
</dbReference>
<comment type="caution">
    <text evidence="28">Lacks conserved residue(s) required for the propagation of feature annotation.</text>
</comment>
<dbReference type="Gene3D" id="4.10.740.10">
    <property type="entry name" value="Coagulation Factor IX"/>
    <property type="match status" value="1"/>
</dbReference>
<dbReference type="PROSITE" id="PS50998">
    <property type="entry name" value="GLA_2"/>
    <property type="match status" value="1"/>
</dbReference>
<dbReference type="PIRSF" id="PIRSF001143">
    <property type="entry name" value="Factor_X"/>
    <property type="match status" value="1"/>
</dbReference>
<accession>A0A4W3I8G0</accession>
<feature type="active site" description="Charge relay system" evidence="27">
    <location>
        <position position="374"/>
    </location>
</feature>
<evidence type="ECO:0000256" key="26">
    <source>
        <dbReference type="ARBA" id="ARBA00042906"/>
    </source>
</evidence>
<keyword evidence="6 28" id="KW-0245">EGF-like domain</keyword>
<feature type="domain" description="Peptidase S1" evidence="32">
    <location>
        <begin position="187"/>
        <end position="422"/>
    </location>
</feature>
<dbReference type="Pfam" id="PF00089">
    <property type="entry name" value="Trypsin"/>
    <property type="match status" value="1"/>
</dbReference>
<evidence type="ECO:0000256" key="5">
    <source>
        <dbReference type="ARBA" id="ARBA00022525"/>
    </source>
</evidence>
<evidence type="ECO:0000256" key="13">
    <source>
        <dbReference type="ARBA" id="ARBA00022825"/>
    </source>
</evidence>
<feature type="domain" description="Gla" evidence="33">
    <location>
        <begin position="38"/>
        <end position="84"/>
    </location>
</feature>
<evidence type="ECO:0000259" key="33">
    <source>
        <dbReference type="PROSITE" id="PS50998"/>
    </source>
</evidence>
<dbReference type="GO" id="GO:0005794">
    <property type="term" value="C:Golgi apparatus"/>
    <property type="evidence" value="ECO:0007669"/>
    <property type="project" value="UniProtKB-SubCell"/>
</dbReference>
<dbReference type="Pfam" id="PF00008">
    <property type="entry name" value="EGF"/>
    <property type="match status" value="1"/>
</dbReference>
<evidence type="ECO:0000256" key="28">
    <source>
        <dbReference type="PROSITE-ProRule" id="PRU00076"/>
    </source>
</evidence>
<dbReference type="GO" id="GO:0006508">
    <property type="term" value="P:proteolysis"/>
    <property type="evidence" value="ECO:0007669"/>
    <property type="project" value="UniProtKB-KW"/>
</dbReference>
<dbReference type="Gene3D" id="2.10.25.10">
    <property type="entry name" value="Laminin"/>
    <property type="match status" value="2"/>
</dbReference>
<reference evidence="34" key="4">
    <citation type="submission" date="2025-08" db="UniProtKB">
        <authorList>
            <consortium name="Ensembl"/>
        </authorList>
    </citation>
    <scope>IDENTIFICATION</scope>
</reference>
<evidence type="ECO:0000256" key="1">
    <source>
        <dbReference type="ARBA" id="ARBA00004240"/>
    </source>
</evidence>
<dbReference type="SMART" id="SM00181">
    <property type="entry name" value="EGF"/>
    <property type="match status" value="2"/>
</dbReference>
<keyword evidence="19" id="KW-0325">Glycoprotein</keyword>
<dbReference type="SMART" id="SM00069">
    <property type="entry name" value="GLA"/>
    <property type="match status" value="1"/>
</dbReference>
<reference evidence="34" key="5">
    <citation type="submission" date="2025-09" db="UniProtKB">
        <authorList>
            <consortium name="Ensembl"/>
        </authorList>
    </citation>
    <scope>IDENTIFICATION</scope>
</reference>
<evidence type="ECO:0000256" key="11">
    <source>
        <dbReference type="ARBA" id="ARBA00022801"/>
    </source>
</evidence>
<evidence type="ECO:0000256" key="17">
    <source>
        <dbReference type="ARBA" id="ARBA00023145"/>
    </source>
</evidence>
<dbReference type="InterPro" id="IPR000152">
    <property type="entry name" value="EGF-type_Asp/Asn_hydroxyl_site"/>
</dbReference>
<dbReference type="GO" id="GO:0004252">
    <property type="term" value="F:serine-type endopeptidase activity"/>
    <property type="evidence" value="ECO:0007669"/>
    <property type="project" value="UniProtKB-EC"/>
</dbReference>
<dbReference type="InterPro" id="IPR018114">
    <property type="entry name" value="TRYPSIN_HIS"/>
</dbReference>
<evidence type="ECO:0000256" key="6">
    <source>
        <dbReference type="ARBA" id="ARBA00022536"/>
    </source>
</evidence>
<dbReference type="InParanoid" id="A0A4W3I8G0"/>
<keyword evidence="4" id="KW-0301">Gamma-carboxyglutamic acid</keyword>